<evidence type="ECO:0000313" key="2">
    <source>
        <dbReference type="EMBL" id="RTR28099.1"/>
    </source>
</evidence>
<feature type="transmembrane region" description="Helical" evidence="1">
    <location>
        <begin position="143"/>
        <end position="161"/>
    </location>
</feature>
<dbReference type="Gene3D" id="1.20.120.1220">
    <property type="match status" value="1"/>
</dbReference>
<evidence type="ECO:0000256" key="1">
    <source>
        <dbReference type="SAM" id="Phobius"/>
    </source>
</evidence>
<keyword evidence="1" id="KW-0472">Membrane</keyword>
<evidence type="ECO:0000313" key="3">
    <source>
        <dbReference type="Proteomes" id="UP000271374"/>
    </source>
</evidence>
<dbReference type="AlphaFoldDB" id="A0A431VYX2"/>
<keyword evidence="3" id="KW-1185">Reference proteome</keyword>
<feature type="transmembrane region" description="Helical" evidence="1">
    <location>
        <begin position="51"/>
        <end position="67"/>
    </location>
</feature>
<gene>
    <name evidence="2" type="ORF">EKG37_17500</name>
</gene>
<feature type="transmembrane region" description="Helical" evidence="1">
    <location>
        <begin position="97"/>
        <end position="123"/>
    </location>
</feature>
<keyword evidence="1" id="KW-0812">Transmembrane</keyword>
<comment type="caution">
    <text evidence="2">The sequence shown here is derived from an EMBL/GenBank/DDBJ whole genome shotgun (WGS) entry which is preliminary data.</text>
</comment>
<keyword evidence="1" id="KW-1133">Transmembrane helix</keyword>
<reference evidence="2 3" key="1">
    <citation type="submission" date="2018-12" db="EMBL/GenBank/DDBJ databases">
        <title>Bacillus yapensis draft genome sequence.</title>
        <authorList>
            <person name="Yu L."/>
            <person name="Xu X."/>
            <person name="Tang X."/>
        </authorList>
    </citation>
    <scope>NUCLEOTIDE SEQUENCE [LARGE SCALE GENOMIC DNA]</scope>
    <source>
        <strain evidence="2 3">XXST-01</strain>
    </source>
</reference>
<dbReference type="OrthoDB" id="2936833at2"/>
<accession>A0A431VYX2</accession>
<feature type="transmembrane region" description="Helical" evidence="1">
    <location>
        <begin position="6"/>
        <end position="22"/>
    </location>
</feature>
<organism evidence="2 3">
    <name type="scientific">Bacillus yapensis</name>
    <dbReference type="NCBI Taxonomy" id="2492960"/>
    <lineage>
        <taxon>Bacteria</taxon>
        <taxon>Bacillati</taxon>
        <taxon>Bacillota</taxon>
        <taxon>Bacilli</taxon>
        <taxon>Bacillales</taxon>
        <taxon>Bacillaceae</taxon>
        <taxon>Bacillus</taxon>
    </lineage>
</organism>
<feature type="transmembrane region" description="Helical" evidence="1">
    <location>
        <begin position="29"/>
        <end position="45"/>
    </location>
</feature>
<protein>
    <recommendedName>
        <fullName evidence="4">Prepilin type IV endopeptidase peptidase domain-containing protein</fullName>
    </recommendedName>
</protein>
<evidence type="ECO:0008006" key="4">
    <source>
        <dbReference type="Google" id="ProtNLM"/>
    </source>
</evidence>
<proteinExistence type="predicted"/>
<sequence>MTTDSIIYLLFIYLVVNIWTDIRTLKTKNVWHLVFGLLILIVGIFNDMATFMLVALIIILLVGILLMNIPNVQLGAGDIKMLMVLSMYLQFMKPTVAPFLIVLILVSVYMTLSFLIHTILLLIKKRVKREISFLSYRVTKKMIITPEAIPISLSVFVAILFT</sequence>
<dbReference type="Proteomes" id="UP000271374">
    <property type="component" value="Unassembled WGS sequence"/>
</dbReference>
<dbReference type="RefSeq" id="WP_126410103.1">
    <property type="nucleotide sequence ID" value="NZ_RXNT01000016.1"/>
</dbReference>
<name>A0A431VYX2_9BACI</name>
<dbReference type="EMBL" id="RXNT01000016">
    <property type="protein sequence ID" value="RTR28099.1"/>
    <property type="molecule type" value="Genomic_DNA"/>
</dbReference>